<dbReference type="Proteomes" id="UP001652431">
    <property type="component" value="Unassembled WGS sequence"/>
</dbReference>
<dbReference type="EMBL" id="JAOQJU010000004">
    <property type="protein sequence ID" value="MCU6686105.1"/>
    <property type="molecule type" value="Genomic_DNA"/>
</dbReference>
<protein>
    <submittedName>
        <fullName evidence="1">Uncharacterized protein</fullName>
    </submittedName>
</protein>
<gene>
    <name evidence="1" type="ORF">OCV99_05960</name>
</gene>
<proteinExistence type="predicted"/>
<keyword evidence="2" id="KW-1185">Reference proteome</keyword>
<sequence length="182" mass="20955">MEGYDGNIKNRNINIITDLKGNKIVLINDIIFKGKKAINWNDVKVYLESYVREFYEIADTKDIVYIGKDLPDEYTGSRYTYSLKGANAKAKANASQGIPEMLEIAVGKQFRENSGEKHLRNAANGWYRYDSRFALPVYDESGEVERYNIFHASMLIRHANDGKMYLYDVLDIKKETSNPFKS</sequence>
<evidence type="ECO:0000313" key="2">
    <source>
        <dbReference type="Proteomes" id="UP001652431"/>
    </source>
</evidence>
<comment type="caution">
    <text evidence="1">The sequence shown here is derived from an EMBL/GenBank/DDBJ whole genome shotgun (WGS) entry which is preliminary data.</text>
</comment>
<reference evidence="1 2" key="1">
    <citation type="journal article" date="2021" name="ISME Commun">
        <title>Automated analysis of genomic sequences facilitates high-throughput and comprehensive description of bacteria.</title>
        <authorList>
            <person name="Hitch T.C.A."/>
        </authorList>
    </citation>
    <scope>NUCLEOTIDE SEQUENCE [LARGE SCALE GENOMIC DNA]</scope>
    <source>
        <strain evidence="1 2">Sanger_03</strain>
    </source>
</reference>
<evidence type="ECO:0000313" key="1">
    <source>
        <dbReference type="EMBL" id="MCU6686105.1"/>
    </source>
</evidence>
<accession>A0ABT2RL35</accession>
<organism evidence="1 2">
    <name type="scientific">Dorea acetigenes</name>
    <dbReference type="NCBI Taxonomy" id="2981787"/>
    <lineage>
        <taxon>Bacteria</taxon>
        <taxon>Bacillati</taxon>
        <taxon>Bacillota</taxon>
        <taxon>Clostridia</taxon>
        <taxon>Lachnospirales</taxon>
        <taxon>Lachnospiraceae</taxon>
        <taxon>Dorea</taxon>
    </lineage>
</organism>
<name>A0ABT2RL35_9FIRM</name>
<dbReference type="RefSeq" id="WP_227193492.1">
    <property type="nucleotide sequence ID" value="NZ_JAOQJU010000004.1"/>
</dbReference>